<evidence type="ECO:0000313" key="1">
    <source>
        <dbReference type="EMBL" id="SKA58572.1"/>
    </source>
</evidence>
<evidence type="ECO:0000313" key="2">
    <source>
        <dbReference type="Proteomes" id="UP000191116"/>
    </source>
</evidence>
<proteinExistence type="predicted"/>
<organism evidence="1 2">
    <name type="scientific">Photobacterium toruni</name>
    <dbReference type="NCBI Taxonomy" id="1935446"/>
    <lineage>
        <taxon>Bacteria</taxon>
        <taxon>Pseudomonadati</taxon>
        <taxon>Pseudomonadota</taxon>
        <taxon>Gammaproteobacteria</taxon>
        <taxon>Vibrionales</taxon>
        <taxon>Vibrionaceae</taxon>
        <taxon>Photobacterium</taxon>
    </lineage>
</organism>
<accession>A0A1T4V0T3</accession>
<dbReference type="OrthoDB" id="9868948at2"/>
<name>A0A1T4V0T3_9GAMM</name>
<dbReference type="EMBL" id="FUWP01000056">
    <property type="protein sequence ID" value="SKA58572.1"/>
    <property type="molecule type" value="Genomic_DNA"/>
</dbReference>
<dbReference type="AlphaFoldDB" id="A0A1T4V0T3"/>
<dbReference type="RefSeq" id="WP_080176592.1">
    <property type="nucleotide sequence ID" value="NZ_AP024856.1"/>
</dbReference>
<dbReference type="Proteomes" id="UP000191116">
    <property type="component" value="Unassembled WGS sequence"/>
</dbReference>
<gene>
    <name evidence="1" type="ORF">CZ814_03985</name>
</gene>
<sequence>MFNTSVSKIKEISIFRLSSLIPRDPKILILLMLVVNCITIYDNNNRNEKINKITKLYVTCSNAIMTKALPSAECTALIDRVAKNPKSLPASITLTDIYALDQNIRSLDSSFPDISAITSGDISQLPSGKYYARKMYGW</sequence>
<protein>
    <submittedName>
        <fullName evidence="1">Uncharacterized protein</fullName>
    </submittedName>
</protein>
<reference evidence="1 2" key="1">
    <citation type="submission" date="2017-02" db="EMBL/GenBank/DDBJ databases">
        <authorList>
            <person name="Peterson S.W."/>
        </authorList>
    </citation>
    <scope>NUCLEOTIDE SEQUENCE [LARGE SCALE GENOMIC DNA]</scope>
    <source>
        <strain evidence="1 2">CECT 9189</strain>
    </source>
</reference>